<dbReference type="InterPro" id="IPR029039">
    <property type="entry name" value="Flavoprotein-like_sf"/>
</dbReference>
<accession>A0A948TJX4</accession>
<dbReference type="Gene3D" id="3.40.50.360">
    <property type="match status" value="1"/>
</dbReference>
<dbReference type="PANTHER" id="PTHR47307:SF1">
    <property type="entry name" value="GLUTATHIONE-REGULATED POTASSIUM-EFFLUX SYSTEM ANCILLARY PROTEIN KEFG"/>
    <property type="match status" value="1"/>
</dbReference>
<dbReference type="Proteomes" id="UP000777303">
    <property type="component" value="Unassembled WGS sequence"/>
</dbReference>
<sequence>MKTLVIIAHPHRLDSYTQTFLQQAAANLPNVTWHPLSTDLNVAQEQALLRQHQRIIWQFPLYWYAAPALLKQWEDAVLTDEFAFGNEMTTPALKGKTLGLVVNTGESASHYRVAGAEHFSLPEILRPYQVTAHRLQMHYMNPLLIYKFEHMDDAAQQVLFIRYQQYLTMTDPQSFSQQATWLAQRLQKMTMDQQLQMNLSQLLLQQQQQLDDLQALLHVDNDLGDE</sequence>
<evidence type="ECO:0000256" key="1">
    <source>
        <dbReference type="ARBA" id="ARBA00023002"/>
    </source>
</evidence>
<gene>
    <name evidence="3" type="ORF">H9901_03640</name>
</gene>
<feature type="domain" description="Flavodoxin-like fold" evidence="2">
    <location>
        <begin position="1"/>
        <end position="157"/>
    </location>
</feature>
<dbReference type="InterPro" id="IPR003680">
    <property type="entry name" value="Flavodoxin_fold"/>
</dbReference>
<comment type="caution">
    <text evidence="3">The sequence shown here is derived from an EMBL/GenBank/DDBJ whole genome shotgun (WGS) entry which is preliminary data.</text>
</comment>
<protein>
    <submittedName>
        <fullName evidence="3">NAD(P)H-dependent oxidoreductase</fullName>
    </submittedName>
</protein>
<keyword evidence="1" id="KW-0560">Oxidoreductase</keyword>
<evidence type="ECO:0000313" key="3">
    <source>
        <dbReference type="EMBL" id="MBU3851772.1"/>
    </source>
</evidence>
<evidence type="ECO:0000313" key="4">
    <source>
        <dbReference type="Proteomes" id="UP000777303"/>
    </source>
</evidence>
<dbReference type="Pfam" id="PF02525">
    <property type="entry name" value="Flavodoxin_2"/>
    <property type="match status" value="1"/>
</dbReference>
<dbReference type="InterPro" id="IPR046980">
    <property type="entry name" value="KefG/KefF"/>
</dbReference>
<dbReference type="GO" id="GO:0003955">
    <property type="term" value="F:NAD(P)H dehydrogenase (quinone) activity"/>
    <property type="evidence" value="ECO:0007669"/>
    <property type="project" value="TreeGrafter"/>
</dbReference>
<reference evidence="3" key="1">
    <citation type="journal article" date="2021" name="PeerJ">
        <title>Extensive microbial diversity within the chicken gut microbiome revealed by metagenomics and culture.</title>
        <authorList>
            <person name="Gilroy R."/>
            <person name="Ravi A."/>
            <person name="Getino M."/>
            <person name="Pursley I."/>
            <person name="Horton D.L."/>
            <person name="Alikhan N.F."/>
            <person name="Baker D."/>
            <person name="Gharbi K."/>
            <person name="Hall N."/>
            <person name="Watson M."/>
            <person name="Adriaenssens E.M."/>
            <person name="Foster-Nyarko E."/>
            <person name="Jarju S."/>
            <person name="Secka A."/>
            <person name="Antonio M."/>
            <person name="Oren A."/>
            <person name="Chaudhuri R.R."/>
            <person name="La Ragione R."/>
            <person name="Hildebrand F."/>
            <person name="Pallen M.J."/>
        </authorList>
    </citation>
    <scope>NUCLEOTIDE SEQUENCE</scope>
    <source>
        <strain evidence="3">F6-6636</strain>
    </source>
</reference>
<evidence type="ECO:0000259" key="2">
    <source>
        <dbReference type="Pfam" id="PF02525"/>
    </source>
</evidence>
<dbReference type="AlphaFoldDB" id="A0A948TJX4"/>
<dbReference type="GO" id="GO:0010181">
    <property type="term" value="F:FMN binding"/>
    <property type="evidence" value="ECO:0007669"/>
    <property type="project" value="TreeGrafter"/>
</dbReference>
<dbReference type="GO" id="GO:0009055">
    <property type="term" value="F:electron transfer activity"/>
    <property type="evidence" value="ECO:0007669"/>
    <property type="project" value="TreeGrafter"/>
</dbReference>
<dbReference type="PANTHER" id="PTHR47307">
    <property type="entry name" value="GLUTATHIONE-REGULATED POTASSIUM-EFFLUX SYSTEM ANCILLARY PROTEIN KEFG"/>
    <property type="match status" value="1"/>
</dbReference>
<name>A0A948TJX4_9LACO</name>
<organism evidence="3 4">
    <name type="scientific">Candidatus Paralactobacillus gallistercoris</name>
    <dbReference type="NCBI Taxonomy" id="2838724"/>
    <lineage>
        <taxon>Bacteria</taxon>
        <taxon>Bacillati</taxon>
        <taxon>Bacillota</taxon>
        <taxon>Bacilli</taxon>
        <taxon>Lactobacillales</taxon>
        <taxon>Lactobacillaceae</taxon>
        <taxon>Lactobacillus</taxon>
    </lineage>
</organism>
<dbReference type="EMBL" id="JAHLFS010000048">
    <property type="protein sequence ID" value="MBU3851772.1"/>
    <property type="molecule type" value="Genomic_DNA"/>
</dbReference>
<dbReference type="SUPFAM" id="SSF52218">
    <property type="entry name" value="Flavoproteins"/>
    <property type="match status" value="1"/>
</dbReference>
<reference evidence="3" key="2">
    <citation type="submission" date="2021-04" db="EMBL/GenBank/DDBJ databases">
        <authorList>
            <person name="Gilroy R."/>
        </authorList>
    </citation>
    <scope>NUCLEOTIDE SEQUENCE</scope>
    <source>
        <strain evidence="3">F6-6636</strain>
    </source>
</reference>
<proteinExistence type="predicted"/>